<accession>A0A9E5DC27</accession>
<proteinExistence type="predicted"/>
<name>A0A9E5DC27_9EURY</name>
<dbReference type="InterPro" id="IPR053136">
    <property type="entry name" value="UTP_pyrophosphatase-like"/>
</dbReference>
<organism evidence="2 3">
    <name type="scientific">Methanococcoides seepicolus</name>
    <dbReference type="NCBI Taxonomy" id="2828780"/>
    <lineage>
        <taxon>Archaea</taxon>
        <taxon>Methanobacteriati</taxon>
        <taxon>Methanobacteriota</taxon>
        <taxon>Stenosarchaea group</taxon>
        <taxon>Methanomicrobia</taxon>
        <taxon>Methanosarcinales</taxon>
        <taxon>Methanosarcinaceae</taxon>
        <taxon>Methanococcoides</taxon>
    </lineage>
</organism>
<keyword evidence="3" id="KW-1185">Reference proteome</keyword>
<evidence type="ECO:0000313" key="3">
    <source>
        <dbReference type="Proteomes" id="UP001056766"/>
    </source>
</evidence>
<reference evidence="2" key="2">
    <citation type="submission" date="2021-04" db="EMBL/GenBank/DDBJ databases">
        <authorList>
            <person name="Dong X."/>
        </authorList>
    </citation>
    <scope>NUCLEOTIDE SEQUENCE</scope>
    <source>
        <strain evidence="2">LLY</strain>
    </source>
</reference>
<sequence>MSAENSINLKGLDIPYSLNYGRVKSPKLKYGSGKLEVSVPLNFKKSEELLHKHKLWIYRRHVEYTNTIHESSSKELLNRSEEEFKGIVMYHVKNISDELGVIPEKVTFRKMKTKWGSCSSKKRVNLNMHLIHLPESFIEYVVFHEMAHLIELNHSLRFWNVIDSRYADRKEYDRQLSAYWHLIQETN</sequence>
<dbReference type="PANTHER" id="PTHR30399">
    <property type="entry name" value="UNCHARACTERIZED PROTEIN YGJP"/>
    <property type="match status" value="1"/>
</dbReference>
<dbReference type="InterPro" id="IPR002725">
    <property type="entry name" value="YgjP-like_metallopeptidase"/>
</dbReference>
<dbReference type="EMBL" id="JAGSOI010000023">
    <property type="protein sequence ID" value="MCM1986739.1"/>
    <property type="molecule type" value="Genomic_DNA"/>
</dbReference>
<dbReference type="PANTHER" id="PTHR30399:SF1">
    <property type="entry name" value="UTP PYROPHOSPHATASE"/>
    <property type="match status" value="1"/>
</dbReference>
<dbReference type="Proteomes" id="UP001056766">
    <property type="component" value="Unassembled WGS sequence"/>
</dbReference>
<dbReference type="RefSeq" id="WP_250868096.1">
    <property type="nucleotide sequence ID" value="NZ_JAGSOI010000023.1"/>
</dbReference>
<gene>
    <name evidence="2" type="ORF">KDK67_06960</name>
</gene>
<reference evidence="2" key="1">
    <citation type="journal article" date="2021" name="mSystems">
        <title>Bacteria and Archaea Synergistically Convert Glycine Betaine to Biogenic Methane in the Formosa Cold Seep of the South China Sea.</title>
        <authorList>
            <person name="Li L."/>
            <person name="Zhang W."/>
            <person name="Zhang S."/>
            <person name="Song L."/>
            <person name="Sun Q."/>
            <person name="Zhang H."/>
            <person name="Xiang H."/>
            <person name="Dong X."/>
        </authorList>
    </citation>
    <scope>NUCLEOTIDE SEQUENCE</scope>
    <source>
        <strain evidence="2">LLY</strain>
    </source>
</reference>
<evidence type="ECO:0000313" key="2">
    <source>
        <dbReference type="EMBL" id="MCM1986739.1"/>
    </source>
</evidence>
<dbReference type="Pfam" id="PF01863">
    <property type="entry name" value="YgjP-like"/>
    <property type="match status" value="1"/>
</dbReference>
<dbReference type="Gene3D" id="3.30.2010.10">
    <property type="entry name" value="Metalloproteases ('zincins'), catalytic domain"/>
    <property type="match status" value="1"/>
</dbReference>
<feature type="domain" description="YgjP-like metallopeptidase" evidence="1">
    <location>
        <begin position="71"/>
        <end position="177"/>
    </location>
</feature>
<dbReference type="CDD" id="cd07344">
    <property type="entry name" value="M48_yhfN_like"/>
    <property type="match status" value="1"/>
</dbReference>
<comment type="caution">
    <text evidence="2">The sequence shown here is derived from an EMBL/GenBank/DDBJ whole genome shotgun (WGS) entry which is preliminary data.</text>
</comment>
<protein>
    <submittedName>
        <fullName evidence="2">M48 family metallopeptidase</fullName>
    </submittedName>
</protein>
<dbReference type="AlphaFoldDB" id="A0A9E5DC27"/>
<evidence type="ECO:0000259" key="1">
    <source>
        <dbReference type="Pfam" id="PF01863"/>
    </source>
</evidence>